<reference evidence="3 4" key="1">
    <citation type="submission" date="2025-04" db="UniProtKB">
        <authorList>
            <consortium name="RefSeq"/>
        </authorList>
    </citation>
    <scope>IDENTIFICATION</scope>
</reference>
<dbReference type="Proteomes" id="UP000079169">
    <property type="component" value="Unplaced"/>
</dbReference>
<dbReference type="AlphaFoldDB" id="A0A3Q0IHT4"/>
<feature type="region of interest" description="Disordered" evidence="1">
    <location>
        <begin position="132"/>
        <end position="221"/>
    </location>
</feature>
<gene>
    <name evidence="3 4" type="primary">LOC113465439</name>
</gene>
<protein>
    <submittedName>
        <fullName evidence="3">Transcription initiation factor TFIID subunit 1-like isoform X1</fullName>
    </submittedName>
    <submittedName>
        <fullName evidence="4">Transcription initiation factor TFIID subunit 1-like isoform X3</fullName>
    </submittedName>
</protein>
<sequence>MSVSKSTNTNTNDQPYEQSDFLRFHEARKDTSTIIPDSPVEDVQIDQASSDLKNIVVKTIILNILKNRSSIRKSSEESLGNTTAPILAMRSSGDHSETNNVRKLEIEKLQRANKDKMEVIEENLKQILRHGCRVPAQNERNKRDNSQPGIVQKERHLKSPLVTNQKSDIKQKQIGSNRTCEEKKTNGNNNNSNSTSSTISPYITVNGIQQGGQTKDMRRNL</sequence>
<keyword evidence="2" id="KW-1185">Reference proteome</keyword>
<dbReference type="PaxDb" id="121845-A0A3Q0IHT4"/>
<organism evidence="2 3">
    <name type="scientific">Diaphorina citri</name>
    <name type="common">Asian citrus psyllid</name>
    <dbReference type="NCBI Taxonomy" id="121845"/>
    <lineage>
        <taxon>Eukaryota</taxon>
        <taxon>Metazoa</taxon>
        <taxon>Ecdysozoa</taxon>
        <taxon>Arthropoda</taxon>
        <taxon>Hexapoda</taxon>
        <taxon>Insecta</taxon>
        <taxon>Pterygota</taxon>
        <taxon>Neoptera</taxon>
        <taxon>Paraneoptera</taxon>
        <taxon>Hemiptera</taxon>
        <taxon>Sternorrhyncha</taxon>
        <taxon>Psylloidea</taxon>
        <taxon>Psyllidae</taxon>
        <taxon>Diaphorininae</taxon>
        <taxon>Diaphorina</taxon>
    </lineage>
</organism>
<feature type="compositionally biased region" description="Low complexity" evidence="1">
    <location>
        <begin position="186"/>
        <end position="200"/>
    </location>
</feature>
<feature type="compositionally biased region" description="Polar residues" evidence="1">
    <location>
        <begin position="201"/>
        <end position="213"/>
    </location>
</feature>
<dbReference type="KEGG" id="dci:113465439"/>
<evidence type="ECO:0000313" key="3">
    <source>
        <dbReference type="RefSeq" id="XP_026675761.1"/>
    </source>
</evidence>
<accession>A0A3Q0IHT4</accession>
<evidence type="ECO:0000313" key="2">
    <source>
        <dbReference type="Proteomes" id="UP000079169"/>
    </source>
</evidence>
<dbReference type="GeneID" id="113465439"/>
<evidence type="ECO:0000256" key="1">
    <source>
        <dbReference type="SAM" id="MobiDB-lite"/>
    </source>
</evidence>
<name>A0A3Q0IHT4_DIACI</name>
<proteinExistence type="predicted"/>
<evidence type="ECO:0000313" key="4">
    <source>
        <dbReference type="RefSeq" id="XP_026675764.1"/>
    </source>
</evidence>
<dbReference type="RefSeq" id="XP_026675761.1">
    <property type="nucleotide sequence ID" value="XM_026819960.1"/>
</dbReference>
<dbReference type="RefSeq" id="XP_026675764.1">
    <property type="nucleotide sequence ID" value="XM_026819963.1"/>
</dbReference>